<dbReference type="Proteomes" id="UP000178114">
    <property type="component" value="Unassembled WGS sequence"/>
</dbReference>
<dbReference type="SUPFAM" id="SSF51695">
    <property type="entry name" value="PLC-like phosphodiesterases"/>
    <property type="match status" value="1"/>
</dbReference>
<accession>A0A1F5WZ61</accession>
<name>A0A1F5WZ61_9BACT</name>
<dbReference type="Pfam" id="PF03009">
    <property type="entry name" value="GDPD"/>
    <property type="match status" value="1"/>
</dbReference>
<reference evidence="2 3" key="1">
    <citation type="journal article" date="2016" name="Nat. Commun.">
        <title>Thousands of microbial genomes shed light on interconnected biogeochemical processes in an aquifer system.</title>
        <authorList>
            <person name="Anantharaman K."/>
            <person name="Brown C.T."/>
            <person name="Hug L.A."/>
            <person name="Sharon I."/>
            <person name="Castelle C.J."/>
            <person name="Probst A.J."/>
            <person name="Thomas B.C."/>
            <person name="Singh A."/>
            <person name="Wilkins M.J."/>
            <person name="Karaoz U."/>
            <person name="Brodie E.L."/>
            <person name="Williams K.H."/>
            <person name="Hubbard S.S."/>
            <person name="Banfield J.F."/>
        </authorList>
    </citation>
    <scope>NUCLEOTIDE SEQUENCE [LARGE SCALE GENOMIC DNA]</scope>
</reference>
<evidence type="ECO:0000259" key="1">
    <source>
        <dbReference type="PROSITE" id="PS51704"/>
    </source>
</evidence>
<dbReference type="CDD" id="cd08556">
    <property type="entry name" value="GDPD"/>
    <property type="match status" value="1"/>
</dbReference>
<gene>
    <name evidence="2" type="ORF">A2930_02525</name>
</gene>
<dbReference type="AlphaFoldDB" id="A0A1F5WZ61"/>
<comment type="caution">
    <text evidence="2">The sequence shown here is derived from an EMBL/GenBank/DDBJ whole genome shotgun (WGS) entry which is preliminary data.</text>
</comment>
<dbReference type="PANTHER" id="PTHR46211">
    <property type="entry name" value="GLYCEROPHOSPHORYL DIESTER PHOSPHODIESTERASE"/>
    <property type="match status" value="1"/>
</dbReference>
<dbReference type="Gene3D" id="3.20.20.190">
    <property type="entry name" value="Phosphatidylinositol (PI) phosphodiesterase"/>
    <property type="match status" value="2"/>
</dbReference>
<dbReference type="InterPro" id="IPR017946">
    <property type="entry name" value="PLC-like_Pdiesterase_TIM-brl"/>
</dbReference>
<evidence type="ECO:0000313" key="2">
    <source>
        <dbReference type="EMBL" id="OGF80936.1"/>
    </source>
</evidence>
<dbReference type="GO" id="GO:0008081">
    <property type="term" value="F:phosphoric diester hydrolase activity"/>
    <property type="evidence" value="ECO:0007669"/>
    <property type="project" value="InterPro"/>
</dbReference>
<dbReference type="EMBL" id="MFID01000022">
    <property type="protein sequence ID" value="OGF80936.1"/>
    <property type="molecule type" value="Genomic_DNA"/>
</dbReference>
<organism evidence="2 3">
    <name type="scientific">Candidatus Giovannonibacteria bacterium RIFCSPLOWO2_01_FULL_45_34</name>
    <dbReference type="NCBI Taxonomy" id="1798351"/>
    <lineage>
        <taxon>Bacteria</taxon>
        <taxon>Candidatus Giovannoniibacteriota</taxon>
    </lineage>
</organism>
<dbReference type="InterPro" id="IPR030395">
    <property type="entry name" value="GP_PDE_dom"/>
</dbReference>
<dbReference type="GO" id="GO:0006629">
    <property type="term" value="P:lipid metabolic process"/>
    <property type="evidence" value="ECO:0007669"/>
    <property type="project" value="InterPro"/>
</dbReference>
<sequence length="213" mass="24057">MASTPLIIYHRGRHGKVGMREIKENTIEAFETAVAEYAHMIEFDVWTGLCVSHDPGQNSNAPTLAQALNAIGGLSGVNVEVKSPKALKEALAVIKSALNSRLFSPKQIVISSFHHASALLAKIMMPQLRAGIITDGVLEPVYLKWLRKHDIDNLHIEWMNVYMDMENDCRFRDYARSLGFAIWVWTVNDREKFEVMKKYGADAVFTDRPDILK</sequence>
<dbReference type="STRING" id="1798351.A2930_02525"/>
<dbReference type="PANTHER" id="PTHR46211:SF14">
    <property type="entry name" value="GLYCEROPHOSPHODIESTER PHOSPHODIESTERASE"/>
    <property type="match status" value="1"/>
</dbReference>
<proteinExistence type="predicted"/>
<dbReference type="PROSITE" id="PS51704">
    <property type="entry name" value="GP_PDE"/>
    <property type="match status" value="1"/>
</dbReference>
<evidence type="ECO:0000313" key="3">
    <source>
        <dbReference type="Proteomes" id="UP000178114"/>
    </source>
</evidence>
<feature type="domain" description="GP-PDE" evidence="1">
    <location>
        <begin position="1"/>
        <end position="213"/>
    </location>
</feature>
<protein>
    <recommendedName>
        <fullName evidence="1">GP-PDE domain-containing protein</fullName>
    </recommendedName>
</protein>